<accession>A0A9X6X144</accession>
<dbReference type="SUPFAM" id="SSF53474">
    <property type="entry name" value="alpha/beta-Hydrolases"/>
    <property type="match status" value="1"/>
</dbReference>
<evidence type="ECO:0000313" key="1">
    <source>
        <dbReference type="EMBL" id="PFK19840.1"/>
    </source>
</evidence>
<protein>
    <recommendedName>
        <fullName evidence="3">Cytoplasmic protein</fullName>
    </recommendedName>
</protein>
<organism evidence="1 2">
    <name type="scientific">Bacillus cereus</name>
    <dbReference type="NCBI Taxonomy" id="1396"/>
    <lineage>
        <taxon>Bacteria</taxon>
        <taxon>Bacillati</taxon>
        <taxon>Bacillota</taxon>
        <taxon>Bacilli</taxon>
        <taxon>Bacillales</taxon>
        <taxon>Bacillaceae</taxon>
        <taxon>Bacillus</taxon>
        <taxon>Bacillus cereus group</taxon>
    </lineage>
</organism>
<dbReference type="Proteomes" id="UP000224413">
    <property type="component" value="Unassembled WGS sequence"/>
</dbReference>
<evidence type="ECO:0008006" key="3">
    <source>
        <dbReference type="Google" id="ProtNLM"/>
    </source>
</evidence>
<gene>
    <name evidence="1" type="ORF">COI98_10685</name>
</gene>
<sequence>MNELKKNPIATDEDYFELSDKVYKQKYLHKEAKITGSNGQEWKVIETFDADDTKVKNGLQAIAVVPANKYKPGKKQYDDVIIAFRGTEFDRFDGDKTTDIVQITLGQKKNLGVAGGKAPTSFDSALEFTEKIKKKYNPTSIHTTGHSKGAAEAQYVAAEMNCYATTYAAPNIYRLLSDKAKKRVDEGVMENKVVDYTHKEDAVGNFNQFGAPMIGKQFTTKSNGTDSILAAVFMGQHPMSTFLEMFHNNGSVRLELEPDDIIRHAKEIQKISDILSDIIRNIERFQQQEEEEEVAKLKSQLKHETGPGGKYHLLEEHEVDEAIREVAKISQNGRDYFHDVQLAEELIHLLRKKQKELIHFGDDIAYAANSLRDKDNQLGTNFEGLAAR</sequence>
<dbReference type="InterPro" id="IPR029058">
    <property type="entry name" value="AB_hydrolase_fold"/>
</dbReference>
<comment type="caution">
    <text evidence="1">The sequence shown here is derived from an EMBL/GenBank/DDBJ whole genome shotgun (WGS) entry which is preliminary data.</text>
</comment>
<dbReference type="AlphaFoldDB" id="A0A9X6X144"/>
<evidence type="ECO:0000313" key="2">
    <source>
        <dbReference type="Proteomes" id="UP000224413"/>
    </source>
</evidence>
<dbReference type="EMBL" id="NUWJ01000094">
    <property type="protein sequence ID" value="PFK19840.1"/>
    <property type="molecule type" value="Genomic_DNA"/>
</dbReference>
<dbReference type="Gene3D" id="3.40.50.1820">
    <property type="entry name" value="alpha/beta hydrolase"/>
    <property type="match status" value="1"/>
</dbReference>
<reference evidence="1 2" key="1">
    <citation type="submission" date="2017-09" db="EMBL/GenBank/DDBJ databases">
        <title>Large-scale bioinformatics analysis of Bacillus genomes uncovers conserved roles of natural products in bacterial physiology.</title>
        <authorList>
            <consortium name="Agbiome Team Llc"/>
            <person name="Bleich R.M."/>
            <person name="Grubbs K.J."/>
            <person name="Santa Maria K.C."/>
            <person name="Allen S.E."/>
            <person name="Farag S."/>
            <person name="Shank E.A."/>
            <person name="Bowers A."/>
        </authorList>
    </citation>
    <scope>NUCLEOTIDE SEQUENCE [LARGE SCALE GENOMIC DNA]</scope>
    <source>
        <strain evidence="1 2">AFS083741</strain>
    </source>
</reference>
<dbReference type="RefSeq" id="WP_098583277.1">
    <property type="nucleotide sequence ID" value="NZ_NUWJ01000094.1"/>
</dbReference>
<name>A0A9X6X144_BACCE</name>
<proteinExistence type="predicted"/>